<dbReference type="AlphaFoldDB" id="A0A8J8MGK4"/>
<dbReference type="Gene3D" id="1.10.287.130">
    <property type="match status" value="1"/>
</dbReference>
<dbReference type="InterPro" id="IPR003594">
    <property type="entry name" value="HATPase_dom"/>
</dbReference>
<dbReference type="InterPro" id="IPR032834">
    <property type="entry name" value="NatK-like_C"/>
</dbReference>
<sequence length="443" mass="51285">MIWYFIEYFIDIVEAITIIIFLNGIYKKRYKSASTYFIGGFMLTNIIFGFNYLAKHSRHPVQCTSITMIILLFVVVYWLYKEPLHRLLISYIGLLIFIIAIEGIVLSLLSIAFKQSPGFFAEQNIFRVVGMFTSKLLIFLIVIMFISFGLKNGRLIVKKRIILEIVVLFSINLSIMISILPVYKNILYVHDENGFIAGIVILGLGFINILSLLIYLRIIRQAHHDIDLQLRLQQYDMQSKYLDEINYATMKLRSLRHDMSNHLGNVQGLVRYKEYDKLEEYLSKLLTDIEDVDQMIITRNPAISALLNRKKTLADKHDIHCSMNIQYMDEILMDDLDLCIVLGNILDNAIEASLKLEQKDRYIKIDIRNIEKYIIIDCVNRIAVNSKSTLQTTKDNKILHGIGLSNVKQIVKKYHGSIDISSIKDYFTITITMYNDTLDNSSS</sequence>
<dbReference type="SUPFAM" id="SSF55874">
    <property type="entry name" value="ATPase domain of HSP90 chaperone/DNA topoisomerase II/histidine kinase"/>
    <property type="match status" value="1"/>
</dbReference>
<feature type="transmembrane region" description="Helical" evidence="1">
    <location>
        <begin position="161"/>
        <end position="183"/>
    </location>
</feature>
<feature type="transmembrane region" description="Helical" evidence="1">
    <location>
        <begin position="59"/>
        <end position="80"/>
    </location>
</feature>
<dbReference type="Proteomes" id="UP000683246">
    <property type="component" value="Chromosome"/>
</dbReference>
<dbReference type="SMART" id="SM00387">
    <property type="entry name" value="HATPase_c"/>
    <property type="match status" value="1"/>
</dbReference>
<feature type="transmembrane region" description="Helical" evidence="1">
    <location>
        <begin position="125"/>
        <end position="149"/>
    </location>
</feature>
<dbReference type="EMBL" id="CP058649">
    <property type="protein sequence ID" value="QUI21407.1"/>
    <property type="molecule type" value="Genomic_DNA"/>
</dbReference>
<evidence type="ECO:0000259" key="2">
    <source>
        <dbReference type="SMART" id="SM00387"/>
    </source>
</evidence>
<dbReference type="CDD" id="cd16935">
    <property type="entry name" value="HATPase_AgrC-ComD-like"/>
    <property type="match status" value="1"/>
</dbReference>
<dbReference type="Pfam" id="PF14501">
    <property type="entry name" value="HATPase_c_5"/>
    <property type="match status" value="1"/>
</dbReference>
<dbReference type="GO" id="GO:0042802">
    <property type="term" value="F:identical protein binding"/>
    <property type="evidence" value="ECO:0007669"/>
    <property type="project" value="TreeGrafter"/>
</dbReference>
<evidence type="ECO:0000256" key="1">
    <source>
        <dbReference type="SAM" id="Phobius"/>
    </source>
</evidence>
<keyword evidence="1" id="KW-1133">Transmembrane helix</keyword>
<proteinExistence type="predicted"/>
<reference evidence="3" key="1">
    <citation type="submission" date="2020-07" db="EMBL/GenBank/DDBJ databases">
        <title>Vallitalea pronyensis genome.</title>
        <authorList>
            <person name="Postec A."/>
        </authorList>
    </citation>
    <scope>NUCLEOTIDE SEQUENCE</scope>
    <source>
        <strain evidence="3">FatNI3</strain>
    </source>
</reference>
<feature type="transmembrane region" description="Helical" evidence="1">
    <location>
        <begin position="33"/>
        <end position="53"/>
    </location>
</feature>
<dbReference type="Gene3D" id="3.30.565.10">
    <property type="entry name" value="Histidine kinase-like ATPase, C-terminal domain"/>
    <property type="match status" value="1"/>
</dbReference>
<dbReference type="InterPro" id="IPR039506">
    <property type="entry name" value="SPOB_a"/>
</dbReference>
<keyword evidence="4" id="KW-1185">Reference proteome</keyword>
<dbReference type="KEGG" id="vpy:HZI73_03505"/>
<dbReference type="PANTHER" id="PTHR40448">
    <property type="entry name" value="TWO-COMPONENT SENSOR HISTIDINE KINASE"/>
    <property type="match status" value="1"/>
</dbReference>
<dbReference type="PANTHER" id="PTHR40448:SF1">
    <property type="entry name" value="TWO-COMPONENT SENSOR HISTIDINE KINASE"/>
    <property type="match status" value="1"/>
</dbReference>
<dbReference type="RefSeq" id="WP_212696876.1">
    <property type="nucleotide sequence ID" value="NZ_CP058649.1"/>
</dbReference>
<name>A0A8J8MGK4_9FIRM</name>
<accession>A0A8J8MGK4</accession>
<dbReference type="InterPro" id="IPR036890">
    <property type="entry name" value="HATPase_C_sf"/>
</dbReference>
<feature type="transmembrane region" description="Helical" evidence="1">
    <location>
        <begin position="195"/>
        <end position="216"/>
    </location>
</feature>
<keyword evidence="1" id="KW-0812">Transmembrane</keyword>
<dbReference type="Pfam" id="PF14689">
    <property type="entry name" value="SPOB_a"/>
    <property type="match status" value="1"/>
</dbReference>
<keyword evidence="1" id="KW-0472">Membrane</keyword>
<feature type="domain" description="Histidine kinase/HSP90-like ATPase" evidence="2">
    <location>
        <begin position="333"/>
        <end position="435"/>
    </location>
</feature>
<feature type="transmembrane region" description="Helical" evidence="1">
    <location>
        <begin position="87"/>
        <end position="113"/>
    </location>
</feature>
<evidence type="ECO:0000313" key="4">
    <source>
        <dbReference type="Proteomes" id="UP000683246"/>
    </source>
</evidence>
<protein>
    <submittedName>
        <fullName evidence="3">GHKL domain-containing protein</fullName>
    </submittedName>
</protein>
<organism evidence="3 4">
    <name type="scientific">Vallitalea pronyensis</name>
    <dbReference type="NCBI Taxonomy" id="1348613"/>
    <lineage>
        <taxon>Bacteria</taxon>
        <taxon>Bacillati</taxon>
        <taxon>Bacillota</taxon>
        <taxon>Clostridia</taxon>
        <taxon>Lachnospirales</taxon>
        <taxon>Vallitaleaceae</taxon>
        <taxon>Vallitalea</taxon>
    </lineage>
</organism>
<evidence type="ECO:0000313" key="3">
    <source>
        <dbReference type="EMBL" id="QUI21407.1"/>
    </source>
</evidence>
<gene>
    <name evidence="3" type="ORF">HZI73_03505</name>
</gene>
<feature type="transmembrane region" description="Helical" evidence="1">
    <location>
        <begin position="6"/>
        <end position="26"/>
    </location>
</feature>